<comment type="caution">
    <text evidence="8">The sequence shown here is derived from an EMBL/GenBank/DDBJ whole genome shotgun (WGS) entry which is preliminary data.</text>
</comment>
<evidence type="ECO:0000313" key="9">
    <source>
        <dbReference type="Proteomes" id="UP000034805"/>
    </source>
</evidence>
<dbReference type="PANTHER" id="PTHR15742">
    <property type="entry name" value="GIRDIN"/>
    <property type="match status" value="1"/>
</dbReference>
<evidence type="ECO:0000256" key="4">
    <source>
        <dbReference type="ARBA" id="ARBA00023136"/>
    </source>
</evidence>
<evidence type="ECO:0000256" key="6">
    <source>
        <dbReference type="SAM" id="MobiDB-lite"/>
    </source>
</evidence>
<sequence>DEMEEMRAEMLEMRDAFLKEEEGQLQELRAQLEGARRTCRVLQYRLRKAERHSLRVAHSGQVDRELVGTLEQDVKVARDVSVRLHAELSRAEDHWNRLERENQELREKLLDLEVANQVLKEEVDKAREVWHHAARPSPALSSAPDTSSDVLGNTRINSDSGWGDEEYLSLLLSHVPQDDIADLKCQLHFAKEESLLMCKKLTKTAKESEAMREELARYRALYGDVDTPPSGEMTAGSLYTREAEVKVHLRLVEEEANLLSRRIVELEVENRGLQAEMEVLKEKEAGLGADSMRELKKHLQFVEGDVELVQRSMAELQEQNWALKTRLGRSRAELELEPNSNTFSRGDEEPLEGGMQSRAQDGNLPSHIDRRPPPLDGPGAGEQELLVGEERNAQKDCCCPSSLRSTDQETLVAVREQAHLVGTTIRLLLRPGPDSTGPFWPRGLLAGTLASRLEALQVLLLGLLEGEETPGSCGRRQVEGAERESAGTLVPPLCRHHELVKEAAAERKDLTVPQVRGQEAKTNQALRGTGLEAEAEETCTQMLSLRLRHHDSKTLELRQDAQLLILRLRCFLKQWRKGQARDPGRKESLQVNRRAEDRSTTVSCQCRRRRVKGQVLTFTFTTCYIPAFYQNAVPLQVGSDLGSTLQDLKGALRDLSAILHKECQGSLEHKQQFHDSKTTWEVDRSELRREVLPVSGLPAVTSLVMDTFSISTSIRHCNAAQDVATDCTPQDAHPQLDSKDTEADCLNEVLQRGCEEHTRPVVAEPCIPITESFQEQWMCEKMELLDRLCHEQNHLQAKLDAQLGNEGFPDSSVDHRAKAEGSRKREDSERYPFFAHTDLGSMSGKNWMYLTEEAGALKGNEPFKTWDCPSWTSTFPDLDLGHGWVRRSCTAPDKSGLRIYYSPPRTRRITPRPTSETGKKEEEMVAKSEEFKSLSNSTESVDSTGTLTITFENWINRLSEQQRDLLENGSASRTSGTGFPLPFEHLEMSGNLSDDMKEMTYSMRQVARPGPLESRLRDAACQTSEEEDAGDPKAPVPLLVSVGLQTEAPSSSTATQNRKSWPPRVSSLGTARVRHISVSLERVPDRSKRSRCGSPKLQRRLVCSSSTSRLDSGRDHLGLWGLPQRDTSAPALTQSTSAQGSPSGPLSSVAEEARTVVFNKAANKAANKASSAHKYGIVQEFFRNVCSRGHAPTLGGRQESMKTMVSPCGDRRVLVEDKKAEHPASRATSLVRSNSFSKIVNKRLTNQSPRDERGGASRAPHTAERTMSGSTLEDVACDCTSQSLTSCFSRSSRSFSHHTPGQCKPRPPEPSITLTTVEKEKLSQD</sequence>
<feature type="coiled-coil region" evidence="5">
    <location>
        <begin position="88"/>
        <end position="129"/>
    </location>
</feature>
<feature type="coiled-coil region" evidence="5">
    <location>
        <begin position="249"/>
        <end position="319"/>
    </location>
</feature>
<gene>
    <name evidence="8" type="ORF">Z043_116943</name>
</gene>
<dbReference type="GO" id="GO:0005615">
    <property type="term" value="C:extracellular space"/>
    <property type="evidence" value="ECO:0007669"/>
    <property type="project" value="InterPro"/>
</dbReference>
<proteinExistence type="predicted"/>
<feature type="compositionally biased region" description="Polar residues" evidence="6">
    <location>
        <begin position="1125"/>
        <end position="1146"/>
    </location>
</feature>
<dbReference type="PANTHER" id="PTHR15742:SF1">
    <property type="entry name" value="PROTEIN SOGA1"/>
    <property type="match status" value="1"/>
</dbReference>
<evidence type="ECO:0000256" key="5">
    <source>
        <dbReference type="SAM" id="Coils"/>
    </source>
</evidence>
<evidence type="ECO:0000259" key="7">
    <source>
        <dbReference type="Pfam" id="PF11365"/>
    </source>
</evidence>
<feature type="non-terminal residue" evidence="8">
    <location>
        <position position="1"/>
    </location>
</feature>
<feature type="region of interest" description="Disordered" evidence="6">
    <location>
        <begin position="1104"/>
        <end position="1148"/>
    </location>
</feature>
<feature type="region of interest" description="Disordered" evidence="6">
    <location>
        <begin position="1241"/>
        <end position="1272"/>
    </location>
</feature>
<keyword evidence="4" id="KW-0472">Membrane</keyword>
<reference evidence="8 9" key="1">
    <citation type="submission" date="2015-08" db="EMBL/GenBank/DDBJ databases">
        <title>The genome of the Asian arowana (Scleropages formosus).</title>
        <authorList>
            <person name="Tan M.H."/>
            <person name="Gan H.M."/>
            <person name="Croft L.J."/>
            <person name="Austin C.M."/>
        </authorList>
    </citation>
    <scope>NUCLEOTIDE SEQUENCE [LARGE SCALE GENOMIC DNA]</scope>
    <source>
        <strain evidence="8">Aro1</strain>
    </source>
</reference>
<feature type="region of interest" description="Disordered" evidence="6">
    <location>
        <begin position="1010"/>
        <end position="1067"/>
    </location>
</feature>
<dbReference type="InterPro" id="IPR027881">
    <property type="entry name" value="SOGA_CC"/>
</dbReference>
<dbReference type="InterPro" id="IPR049885">
    <property type="entry name" value="MTCL1-3"/>
</dbReference>
<dbReference type="Pfam" id="PF11365">
    <property type="entry name" value="SOGA"/>
    <property type="match status" value="1"/>
</dbReference>
<dbReference type="Proteomes" id="UP000034805">
    <property type="component" value="Unassembled WGS sequence"/>
</dbReference>
<feature type="region of interest" description="Disordered" evidence="6">
    <location>
        <begin position="804"/>
        <end position="828"/>
    </location>
</feature>
<evidence type="ECO:0000256" key="3">
    <source>
        <dbReference type="ARBA" id="ARBA00023054"/>
    </source>
</evidence>
<evidence type="ECO:0000313" key="8">
    <source>
        <dbReference type="EMBL" id="KPP64683.1"/>
    </source>
</evidence>
<accession>A0A0P7TTN0</accession>
<evidence type="ECO:0000256" key="1">
    <source>
        <dbReference type="ARBA" id="ARBA00004370"/>
    </source>
</evidence>
<feature type="region of interest" description="Disordered" evidence="6">
    <location>
        <begin position="1289"/>
        <end position="1325"/>
    </location>
</feature>
<organism evidence="8 9">
    <name type="scientific">Scleropages formosus</name>
    <name type="common">Asian bonytongue</name>
    <name type="synonym">Osteoglossum formosum</name>
    <dbReference type="NCBI Taxonomy" id="113540"/>
    <lineage>
        <taxon>Eukaryota</taxon>
        <taxon>Metazoa</taxon>
        <taxon>Chordata</taxon>
        <taxon>Craniata</taxon>
        <taxon>Vertebrata</taxon>
        <taxon>Euteleostomi</taxon>
        <taxon>Actinopterygii</taxon>
        <taxon>Neopterygii</taxon>
        <taxon>Teleostei</taxon>
        <taxon>Osteoglossocephala</taxon>
        <taxon>Osteoglossomorpha</taxon>
        <taxon>Osteoglossiformes</taxon>
        <taxon>Osteoglossidae</taxon>
        <taxon>Scleropages</taxon>
    </lineage>
</organism>
<dbReference type="GO" id="GO:0010506">
    <property type="term" value="P:regulation of autophagy"/>
    <property type="evidence" value="ECO:0007669"/>
    <property type="project" value="InterPro"/>
</dbReference>
<protein>
    <submittedName>
        <fullName evidence="8">Protein SOGA1-like</fullName>
    </submittedName>
</protein>
<keyword evidence="2" id="KW-0597">Phosphoprotein</keyword>
<feature type="compositionally biased region" description="Basic and acidic residues" evidence="6">
    <location>
        <begin position="812"/>
        <end position="828"/>
    </location>
</feature>
<dbReference type="GO" id="GO:0016020">
    <property type="term" value="C:membrane"/>
    <property type="evidence" value="ECO:0007669"/>
    <property type="project" value="UniProtKB-SubCell"/>
</dbReference>
<keyword evidence="3 5" id="KW-0175">Coiled coil</keyword>
<comment type="subcellular location">
    <subcellularLocation>
        <location evidence="1">Membrane</location>
    </subcellularLocation>
</comment>
<feature type="domain" description="SOGA coiled-coil" evidence="7">
    <location>
        <begin position="179"/>
        <end position="273"/>
    </location>
</feature>
<evidence type="ECO:0000256" key="2">
    <source>
        <dbReference type="ARBA" id="ARBA00022553"/>
    </source>
</evidence>
<dbReference type="EMBL" id="JARO02006854">
    <property type="protein sequence ID" value="KPP64683.1"/>
    <property type="molecule type" value="Genomic_DNA"/>
</dbReference>
<feature type="region of interest" description="Disordered" evidence="6">
    <location>
        <begin position="333"/>
        <end position="382"/>
    </location>
</feature>
<feature type="coiled-coil region" evidence="5">
    <location>
        <begin position="18"/>
        <end position="45"/>
    </location>
</feature>
<feature type="compositionally biased region" description="Polar residues" evidence="6">
    <location>
        <begin position="1043"/>
        <end position="1059"/>
    </location>
</feature>
<name>A0A0P7TTN0_SCLFO</name>
<feature type="region of interest" description="Disordered" evidence="6">
    <location>
        <begin position="900"/>
        <end position="921"/>
    </location>
</feature>